<evidence type="ECO:0000256" key="1">
    <source>
        <dbReference type="SAM" id="Phobius"/>
    </source>
</evidence>
<sequence length="68" mass="7489">MTGNDLMVFFERHLLLVFVTGAVSLLVLLVLKMLRVDPRNRARVVAQVPNVLFGAAVLAIVGFGLYFS</sequence>
<keyword evidence="1" id="KW-0812">Transmembrane</keyword>
<proteinExistence type="predicted"/>
<keyword evidence="1" id="KW-1133">Transmembrane helix</keyword>
<feature type="transmembrane region" description="Helical" evidence="1">
    <location>
        <begin position="44"/>
        <end position="67"/>
    </location>
</feature>
<name>A0ABZ1UHS1_9BURK</name>
<accession>A0ABZ1UHS1</accession>
<evidence type="ECO:0000313" key="3">
    <source>
        <dbReference type="Proteomes" id="UP000321323"/>
    </source>
</evidence>
<organism evidence="2 3">
    <name type="scientific">[Empedobacter] haloabium</name>
    <dbReference type="NCBI Taxonomy" id="592317"/>
    <lineage>
        <taxon>Bacteria</taxon>
        <taxon>Pseudomonadati</taxon>
        <taxon>Pseudomonadota</taxon>
        <taxon>Betaproteobacteria</taxon>
        <taxon>Burkholderiales</taxon>
        <taxon>Oxalobacteraceae</taxon>
        <taxon>Telluria group</taxon>
        <taxon>Telluria group incertae sedis</taxon>
    </lineage>
</organism>
<keyword evidence="1" id="KW-0472">Membrane</keyword>
<dbReference type="Proteomes" id="UP000321323">
    <property type="component" value="Chromosome"/>
</dbReference>
<evidence type="ECO:0000313" key="2">
    <source>
        <dbReference type="EMBL" id="WUR11789.1"/>
    </source>
</evidence>
<gene>
    <name evidence="2" type="ORF">E7V67_019070</name>
</gene>
<keyword evidence="3" id="KW-1185">Reference proteome</keyword>
<feature type="transmembrane region" description="Helical" evidence="1">
    <location>
        <begin position="12"/>
        <end position="32"/>
    </location>
</feature>
<protein>
    <submittedName>
        <fullName evidence="2">Uncharacterized protein</fullName>
    </submittedName>
</protein>
<reference evidence="2 3" key="1">
    <citation type="journal article" date="2019" name="Int. J. Syst. Evol. Microbiol.">
        <title>The Draft Whole-Genome Sequence of the Antibiotic Producer Empedobacter haloabium ATCC 31962 Provides Indications for Its Taxonomic Reclassification.</title>
        <authorList>
            <person name="Miess H."/>
            <person name="Arlt P."/>
            <person name="Apel A.K."/>
            <person name="Weber T."/>
            <person name="Nieselt K."/>
            <person name="Hanssen F."/>
            <person name="Czemmel S."/>
            <person name="Nahnsen S."/>
            <person name="Gross H."/>
        </authorList>
    </citation>
    <scope>NUCLEOTIDE SEQUENCE [LARGE SCALE GENOMIC DNA]</scope>
    <source>
        <strain evidence="2 3">ATCC 31962</strain>
    </source>
</reference>
<dbReference type="EMBL" id="CP136508">
    <property type="protein sequence ID" value="WUR11789.1"/>
    <property type="molecule type" value="Genomic_DNA"/>
</dbReference>